<protein>
    <submittedName>
        <fullName evidence="3">Glycosyltransferase</fullName>
    </submittedName>
</protein>
<accession>A0ABY6AAC0</accession>
<keyword evidence="1" id="KW-1133">Transmembrane helix</keyword>
<proteinExistence type="predicted"/>
<dbReference type="InterPro" id="IPR029044">
    <property type="entry name" value="Nucleotide-diphossugar_trans"/>
</dbReference>
<evidence type="ECO:0000256" key="1">
    <source>
        <dbReference type="SAM" id="Phobius"/>
    </source>
</evidence>
<evidence type="ECO:0000313" key="4">
    <source>
        <dbReference type="Proteomes" id="UP001065322"/>
    </source>
</evidence>
<dbReference type="Pfam" id="PF00535">
    <property type="entry name" value="Glycos_transf_2"/>
    <property type="match status" value="1"/>
</dbReference>
<dbReference type="EMBL" id="CP054475">
    <property type="protein sequence ID" value="UXD87946.1"/>
    <property type="molecule type" value="Genomic_DNA"/>
</dbReference>
<gene>
    <name evidence="3" type="ORF">HUF19_11120</name>
</gene>
<reference evidence="4" key="1">
    <citation type="submission" date="2020-06" db="EMBL/GenBank/DDBJ databases">
        <title>Thalassolituus marinus alknpb1M-1, a hydrocarbon-degrading bacterium isolated from the deep-sea overlying water using an in-situ strategy from the South China Sea basin.</title>
        <authorList>
            <person name="Dong C."/>
            <person name="Chen Y."/>
            <person name="Shao Z."/>
        </authorList>
    </citation>
    <scope>NUCLEOTIDE SEQUENCE [LARGE SCALE GENOMIC DNA]</scope>
    <source>
        <strain evidence="4">alknpb1M-1</strain>
    </source>
</reference>
<dbReference type="PANTHER" id="PTHR22916:SF3">
    <property type="entry name" value="UDP-GLCNAC:BETAGAL BETA-1,3-N-ACETYLGLUCOSAMINYLTRANSFERASE-LIKE PROTEIN 1"/>
    <property type="match status" value="1"/>
</dbReference>
<dbReference type="Proteomes" id="UP001065322">
    <property type="component" value="Chromosome"/>
</dbReference>
<evidence type="ECO:0000259" key="2">
    <source>
        <dbReference type="Pfam" id="PF00535"/>
    </source>
</evidence>
<evidence type="ECO:0000313" key="3">
    <source>
        <dbReference type="EMBL" id="UXD87946.1"/>
    </source>
</evidence>
<dbReference type="SUPFAM" id="SSF53448">
    <property type="entry name" value="Nucleotide-diphospho-sugar transferases"/>
    <property type="match status" value="1"/>
</dbReference>
<keyword evidence="1" id="KW-0812">Transmembrane</keyword>
<keyword evidence="4" id="KW-1185">Reference proteome</keyword>
<dbReference type="Gene3D" id="3.90.550.10">
    <property type="entry name" value="Spore Coat Polysaccharide Biosynthesis Protein SpsA, Chain A"/>
    <property type="match status" value="1"/>
</dbReference>
<sequence>MNMPKVSVIVPCYNHEAYVEQAILSVLNQSYKNIELIVIDDGSKDNSCSTIRSLSDKHGFTFVEQSNAGVCKTLNRGVSEFSTGDYIALLASDDYWALDKIEKQMKLILSSDNAEFCYTQALEFDSDSAENMRVFPKNPKVGRVLNSVFVSQHVPAGSILFSSRLFHEMNGFDESLKEEDWDFVIRAASLTNFVAVPEPLFYYRSHRGNTMKTRSRRSIFHDKAKILAKNYMLVSPLIWLFSVVLHFTYDHLIYYYKSR</sequence>
<dbReference type="PANTHER" id="PTHR22916">
    <property type="entry name" value="GLYCOSYLTRANSFERASE"/>
    <property type="match status" value="1"/>
</dbReference>
<keyword evidence="1" id="KW-0472">Membrane</keyword>
<feature type="transmembrane region" description="Helical" evidence="1">
    <location>
        <begin position="231"/>
        <end position="249"/>
    </location>
</feature>
<dbReference type="InterPro" id="IPR001173">
    <property type="entry name" value="Glyco_trans_2-like"/>
</dbReference>
<organism evidence="3 4">
    <name type="scientific">Thalassolituus hydrocarboniclasticus</name>
    <dbReference type="NCBI Taxonomy" id="2742796"/>
    <lineage>
        <taxon>Bacteria</taxon>
        <taxon>Pseudomonadati</taxon>
        <taxon>Pseudomonadota</taxon>
        <taxon>Gammaproteobacteria</taxon>
        <taxon>Oceanospirillales</taxon>
        <taxon>Oceanospirillaceae</taxon>
        <taxon>Thalassolituus</taxon>
    </lineage>
</organism>
<dbReference type="RefSeq" id="WP_260996707.1">
    <property type="nucleotide sequence ID" value="NZ_CP054475.1"/>
</dbReference>
<name>A0ABY6AAC0_9GAMM</name>
<feature type="domain" description="Glycosyltransferase 2-like" evidence="2">
    <location>
        <begin position="7"/>
        <end position="129"/>
    </location>
</feature>